<sequence length="214" mass="23182">MSLLHETQGPARLRTRRPVGFTLIELLVVVGITATLLAVGASLFRRTSAEAVKTGTEKFAAMVEQARTTAITRRKPVALVLVSPGEAGMGDEVCRLGLFELDDWVSGEPVTGTQIQRWQGLPGGVGFQAGEFDSLENVVDSERTSLTWRNGDLQAELPMVVFSARGGMLSPKGSKPMVVILASGVHQHGEFIHREGRTVIRIGRVVARPWILSQ</sequence>
<comment type="caution">
    <text evidence="13">The sequence shown here is derived from an EMBL/GenBank/DDBJ whole genome shotgun (WGS) entry which is preliminary data.</text>
</comment>
<keyword evidence="7 11" id="KW-1133">Transmembrane helix</keyword>
<evidence type="ECO:0000256" key="4">
    <source>
        <dbReference type="ARBA" id="ARBA00022481"/>
    </source>
</evidence>
<proteinExistence type="inferred from homology"/>
<dbReference type="RefSeq" id="WP_184014796.1">
    <property type="nucleotide sequence ID" value="NZ_JACHFD010000001.1"/>
</dbReference>
<dbReference type="SUPFAM" id="SSF54523">
    <property type="entry name" value="Pili subunits"/>
    <property type="match status" value="1"/>
</dbReference>
<evidence type="ECO:0000256" key="3">
    <source>
        <dbReference type="ARBA" id="ARBA00022475"/>
    </source>
</evidence>
<feature type="transmembrane region" description="Helical" evidence="11">
    <location>
        <begin position="21"/>
        <end position="44"/>
    </location>
</feature>
<dbReference type="InterPro" id="IPR022346">
    <property type="entry name" value="T2SS_GspH"/>
</dbReference>
<evidence type="ECO:0000256" key="8">
    <source>
        <dbReference type="ARBA" id="ARBA00023136"/>
    </source>
</evidence>
<dbReference type="AlphaFoldDB" id="A0A840UY58"/>
<keyword evidence="5" id="KW-0997">Cell inner membrane</keyword>
<dbReference type="Gene3D" id="3.30.700.10">
    <property type="entry name" value="Glycoprotein, Type 4 Pilin"/>
    <property type="match status" value="1"/>
</dbReference>
<feature type="domain" description="General secretion pathway GspH" evidence="12">
    <location>
        <begin position="56"/>
        <end position="172"/>
    </location>
</feature>
<evidence type="ECO:0000256" key="5">
    <source>
        <dbReference type="ARBA" id="ARBA00022519"/>
    </source>
</evidence>
<evidence type="ECO:0000313" key="14">
    <source>
        <dbReference type="Proteomes" id="UP000557717"/>
    </source>
</evidence>
<protein>
    <recommendedName>
        <fullName evidence="2">Type II secretion system protein H</fullName>
    </recommendedName>
    <alternativeName>
        <fullName evidence="10">General secretion pathway protein H</fullName>
    </alternativeName>
</protein>
<dbReference type="EMBL" id="JACHFD010000001">
    <property type="protein sequence ID" value="MBB5349903.1"/>
    <property type="molecule type" value="Genomic_DNA"/>
</dbReference>
<dbReference type="GO" id="GO:0005886">
    <property type="term" value="C:plasma membrane"/>
    <property type="evidence" value="ECO:0007669"/>
    <property type="project" value="UniProtKB-SubCell"/>
</dbReference>
<keyword evidence="8 11" id="KW-0472">Membrane</keyword>
<evidence type="ECO:0000256" key="11">
    <source>
        <dbReference type="SAM" id="Phobius"/>
    </source>
</evidence>
<accession>A0A840UY58</accession>
<evidence type="ECO:0000256" key="1">
    <source>
        <dbReference type="ARBA" id="ARBA00004377"/>
    </source>
</evidence>
<evidence type="ECO:0000313" key="13">
    <source>
        <dbReference type="EMBL" id="MBB5349903.1"/>
    </source>
</evidence>
<gene>
    <name evidence="13" type="ORF">HNR46_000124</name>
</gene>
<keyword evidence="14" id="KW-1185">Reference proteome</keyword>
<organism evidence="13 14">
    <name type="scientific">Haloferula luteola</name>
    <dbReference type="NCBI Taxonomy" id="595692"/>
    <lineage>
        <taxon>Bacteria</taxon>
        <taxon>Pseudomonadati</taxon>
        <taxon>Verrucomicrobiota</taxon>
        <taxon>Verrucomicrobiia</taxon>
        <taxon>Verrucomicrobiales</taxon>
        <taxon>Verrucomicrobiaceae</taxon>
        <taxon>Haloferula</taxon>
    </lineage>
</organism>
<comment type="subcellular location">
    <subcellularLocation>
        <location evidence="1">Cell inner membrane</location>
        <topology evidence="1">Single-pass membrane protein</topology>
    </subcellularLocation>
</comment>
<name>A0A840UY58_9BACT</name>
<reference evidence="13 14" key="1">
    <citation type="submission" date="2020-08" db="EMBL/GenBank/DDBJ databases">
        <title>Genomic Encyclopedia of Type Strains, Phase IV (KMG-IV): sequencing the most valuable type-strain genomes for metagenomic binning, comparative biology and taxonomic classification.</title>
        <authorList>
            <person name="Goeker M."/>
        </authorList>
    </citation>
    <scope>NUCLEOTIDE SEQUENCE [LARGE SCALE GENOMIC DNA]</scope>
    <source>
        <strain evidence="13 14">YC6886</strain>
    </source>
</reference>
<evidence type="ECO:0000256" key="10">
    <source>
        <dbReference type="ARBA" id="ARBA00030775"/>
    </source>
</evidence>
<evidence type="ECO:0000256" key="2">
    <source>
        <dbReference type="ARBA" id="ARBA00021549"/>
    </source>
</evidence>
<evidence type="ECO:0000256" key="6">
    <source>
        <dbReference type="ARBA" id="ARBA00022692"/>
    </source>
</evidence>
<evidence type="ECO:0000259" key="12">
    <source>
        <dbReference type="Pfam" id="PF12019"/>
    </source>
</evidence>
<dbReference type="GO" id="GO:0015627">
    <property type="term" value="C:type II protein secretion system complex"/>
    <property type="evidence" value="ECO:0007669"/>
    <property type="project" value="InterPro"/>
</dbReference>
<keyword evidence="3" id="KW-1003">Cell membrane</keyword>
<comment type="similarity">
    <text evidence="9">Belongs to the GSP H family.</text>
</comment>
<keyword evidence="6 11" id="KW-0812">Transmembrane</keyword>
<dbReference type="Pfam" id="PF12019">
    <property type="entry name" value="GspH"/>
    <property type="match status" value="1"/>
</dbReference>
<dbReference type="Proteomes" id="UP000557717">
    <property type="component" value="Unassembled WGS sequence"/>
</dbReference>
<evidence type="ECO:0000256" key="7">
    <source>
        <dbReference type="ARBA" id="ARBA00022989"/>
    </source>
</evidence>
<evidence type="ECO:0000256" key="9">
    <source>
        <dbReference type="ARBA" id="ARBA00025772"/>
    </source>
</evidence>
<dbReference type="GO" id="GO:0015628">
    <property type="term" value="P:protein secretion by the type II secretion system"/>
    <property type="evidence" value="ECO:0007669"/>
    <property type="project" value="InterPro"/>
</dbReference>
<keyword evidence="4" id="KW-0488">Methylation</keyword>
<dbReference type="InterPro" id="IPR045584">
    <property type="entry name" value="Pilin-like"/>
</dbReference>